<feature type="region of interest" description="Disordered" evidence="1">
    <location>
        <begin position="103"/>
        <end position="125"/>
    </location>
</feature>
<dbReference type="AlphaFoldDB" id="A0A344URW5"/>
<protein>
    <submittedName>
        <fullName evidence="2">Uncharacterized protein</fullName>
    </submittedName>
</protein>
<dbReference type="RefSeq" id="WP_114044092.1">
    <property type="nucleotide sequence ID" value="NZ_CP025198.1"/>
</dbReference>
<accession>A0A344URW5</accession>
<dbReference type="EMBL" id="CP025198">
    <property type="protein sequence ID" value="AXE38013.1"/>
    <property type="molecule type" value="Genomic_DNA"/>
</dbReference>
<feature type="compositionally biased region" description="Basic and acidic residues" evidence="1">
    <location>
        <begin position="103"/>
        <end position="117"/>
    </location>
</feature>
<dbReference type="KEGG" id="acij:JS278_00826"/>
<gene>
    <name evidence="2" type="ORF">JS278_00826</name>
</gene>
<sequence length="217" mass="24324">MTVATLVPLSPPSDEQRLAQFGLSTELIHMGMRPGLTRAANRTSLALRSTPGTDIYHDGMEQLNRLLVERGWDLVYIDHQPRLLHPDRIMAFTIASGVDVANPDRRKQPYTRRKGDATRSSLDQSGNKTASLFEVPDIVQEKKLVAATEAAPLWLLIHERTERGMNLELSRPAVMTESGRITDWSDRILIKFLDLDGDLTVFDHSDDGDIDVNVEPL</sequence>
<evidence type="ECO:0000313" key="2">
    <source>
        <dbReference type="EMBL" id="AXE38013.1"/>
    </source>
</evidence>
<dbReference type="OrthoDB" id="3422162at2"/>
<proteinExistence type="predicted"/>
<name>A0A344URW5_9ACTN</name>
<reference evidence="2 3" key="1">
    <citation type="submission" date="2017-12" db="EMBL/GenBank/DDBJ databases">
        <title>The whole genome sequence of the Acidipropionibacterium virtanenii sp. nov. type strain JS278.</title>
        <authorList>
            <person name="Laine P."/>
            <person name="Deptula P."/>
            <person name="Varmanen P."/>
            <person name="Auvinen P."/>
        </authorList>
    </citation>
    <scope>NUCLEOTIDE SEQUENCE [LARGE SCALE GENOMIC DNA]</scope>
    <source>
        <strain evidence="2 3">JS278</strain>
    </source>
</reference>
<evidence type="ECO:0000313" key="3">
    <source>
        <dbReference type="Proteomes" id="UP000251995"/>
    </source>
</evidence>
<keyword evidence="3" id="KW-1185">Reference proteome</keyword>
<evidence type="ECO:0000256" key="1">
    <source>
        <dbReference type="SAM" id="MobiDB-lite"/>
    </source>
</evidence>
<dbReference type="Proteomes" id="UP000251995">
    <property type="component" value="Chromosome"/>
</dbReference>
<organism evidence="2 3">
    <name type="scientific">Acidipropionibacterium virtanenii</name>
    <dbReference type="NCBI Taxonomy" id="2057246"/>
    <lineage>
        <taxon>Bacteria</taxon>
        <taxon>Bacillati</taxon>
        <taxon>Actinomycetota</taxon>
        <taxon>Actinomycetes</taxon>
        <taxon>Propionibacteriales</taxon>
        <taxon>Propionibacteriaceae</taxon>
        <taxon>Acidipropionibacterium</taxon>
    </lineage>
</organism>